<keyword evidence="8 11" id="KW-0418">Kinase</keyword>
<evidence type="ECO:0000256" key="5">
    <source>
        <dbReference type="ARBA" id="ARBA00022679"/>
    </source>
</evidence>
<dbReference type="GO" id="GO:0006166">
    <property type="term" value="P:purine ribonucleoside salvage"/>
    <property type="evidence" value="ECO:0007669"/>
    <property type="project" value="UniProtKB-KW"/>
</dbReference>
<comment type="caution">
    <text evidence="13">The sequence shown here is derived from an EMBL/GenBank/DDBJ whole genome shotgun (WGS) entry which is preliminary data.</text>
</comment>
<dbReference type="GO" id="GO:0004001">
    <property type="term" value="F:adenosine kinase activity"/>
    <property type="evidence" value="ECO:0007669"/>
    <property type="project" value="UniProtKB-UniRule"/>
</dbReference>
<dbReference type="GO" id="GO:0005524">
    <property type="term" value="F:ATP binding"/>
    <property type="evidence" value="ECO:0007669"/>
    <property type="project" value="UniProtKB-UniRule"/>
</dbReference>
<evidence type="ECO:0000256" key="1">
    <source>
        <dbReference type="ARBA" id="ARBA00001946"/>
    </source>
</evidence>
<dbReference type="Proteomes" id="UP000516437">
    <property type="component" value="Chromosome 3"/>
</dbReference>
<dbReference type="InterPro" id="IPR029056">
    <property type="entry name" value="Ribokinase-like"/>
</dbReference>
<sequence>MASEGILLGMGNPLLDISAVVDEQFLEKYDIKLNNAILAEDKHLPMYDEMATKYNVEYIAGVFGKMESISFSPHFCISQWMLQIPGATSYIGAIGKDKFGEEMKKNSKLAGVNTDNVEKIAIKISQLPKASGTHKRITVITQGADPVVVAEDGKVKLFPVVLLPKEKLVDTNGAGDAFVGGFLSQLVQEKPIEECVRAGCYAANVIIQRPGCTYPEKPDFH</sequence>
<dbReference type="Gene3D" id="3.40.1190.20">
    <property type="match status" value="2"/>
</dbReference>
<dbReference type="InterPro" id="IPR002173">
    <property type="entry name" value="Carboh/pur_kinase_PfkB_CS"/>
</dbReference>
<keyword evidence="7 11" id="KW-0547">Nucleotide-binding</keyword>
<evidence type="ECO:0000256" key="2">
    <source>
        <dbReference type="ARBA" id="ARBA00004801"/>
    </source>
</evidence>
<comment type="catalytic activity">
    <reaction evidence="11">
        <text>adenosine + ATP = AMP + ADP + H(+)</text>
        <dbReference type="Rhea" id="RHEA:20824"/>
        <dbReference type="ChEBI" id="CHEBI:15378"/>
        <dbReference type="ChEBI" id="CHEBI:16335"/>
        <dbReference type="ChEBI" id="CHEBI:30616"/>
        <dbReference type="ChEBI" id="CHEBI:456215"/>
        <dbReference type="ChEBI" id="CHEBI:456216"/>
        <dbReference type="EC" id="2.7.1.20"/>
    </reaction>
</comment>
<keyword evidence="6 11" id="KW-0660">Purine salvage</keyword>
<name>A0A6A1W8E3_9ROSI</name>
<dbReference type="OrthoDB" id="432447at2759"/>
<dbReference type="PANTHER" id="PTHR45769:SF3">
    <property type="entry name" value="ADENOSINE KINASE"/>
    <property type="match status" value="1"/>
</dbReference>
<accession>A0A6A1W8E3</accession>
<dbReference type="UniPathway" id="UPA00588">
    <property type="reaction ID" value="UER00659"/>
</dbReference>
<dbReference type="SUPFAM" id="SSF53613">
    <property type="entry name" value="Ribokinase-like"/>
    <property type="match status" value="2"/>
</dbReference>
<dbReference type="PANTHER" id="PTHR45769">
    <property type="entry name" value="ADENOSINE KINASE"/>
    <property type="match status" value="1"/>
</dbReference>
<evidence type="ECO:0000256" key="11">
    <source>
        <dbReference type="RuleBase" id="RU368116"/>
    </source>
</evidence>
<dbReference type="PROSITE" id="PS00584">
    <property type="entry name" value="PFKB_KINASES_2"/>
    <property type="match status" value="1"/>
</dbReference>
<evidence type="ECO:0000256" key="9">
    <source>
        <dbReference type="ARBA" id="ARBA00022840"/>
    </source>
</evidence>
<comment type="pathway">
    <text evidence="2 11">Purine metabolism; AMP biosynthesis via salvage pathway; AMP from adenosine: step 1/1.</text>
</comment>
<protein>
    <recommendedName>
        <fullName evidence="4 11">Adenosine kinase</fullName>
        <shortName evidence="11">AK</shortName>
        <ecNumber evidence="4 11">2.7.1.20</ecNumber>
    </recommendedName>
    <alternativeName>
        <fullName evidence="11">Adenosine 5'-phosphotransferase</fullName>
    </alternativeName>
</protein>
<evidence type="ECO:0000256" key="8">
    <source>
        <dbReference type="ARBA" id="ARBA00022777"/>
    </source>
</evidence>
<gene>
    <name evidence="13" type="ORF">CJ030_MR3G018659</name>
</gene>
<dbReference type="Gene3D" id="3.30.1110.10">
    <property type="match status" value="1"/>
</dbReference>
<dbReference type="GO" id="GO:0006144">
    <property type="term" value="P:purine nucleobase metabolic process"/>
    <property type="evidence" value="ECO:0007669"/>
    <property type="project" value="TreeGrafter"/>
</dbReference>
<dbReference type="InterPro" id="IPR011611">
    <property type="entry name" value="PfkB_dom"/>
</dbReference>
<comment type="similarity">
    <text evidence="3 11">Belongs to the carbohydrate kinase PfkB family.</text>
</comment>
<dbReference type="InterPro" id="IPR001805">
    <property type="entry name" value="Adenokinase"/>
</dbReference>
<keyword evidence="14" id="KW-1185">Reference proteome</keyword>
<dbReference type="EMBL" id="RXIC02000021">
    <property type="protein sequence ID" value="KAB1219060.1"/>
    <property type="molecule type" value="Genomic_DNA"/>
</dbReference>
<evidence type="ECO:0000256" key="10">
    <source>
        <dbReference type="ARBA" id="ARBA00022842"/>
    </source>
</evidence>
<reference evidence="13 14" key="1">
    <citation type="journal article" date="2019" name="Plant Biotechnol. J.">
        <title>The red bayberry genome and genetic basis of sex determination.</title>
        <authorList>
            <person name="Jia H.M."/>
            <person name="Jia H.J."/>
            <person name="Cai Q.L."/>
            <person name="Wang Y."/>
            <person name="Zhao H.B."/>
            <person name="Yang W.F."/>
            <person name="Wang G.Y."/>
            <person name="Li Y.H."/>
            <person name="Zhan D.L."/>
            <person name="Shen Y.T."/>
            <person name="Niu Q.F."/>
            <person name="Chang L."/>
            <person name="Qiu J."/>
            <person name="Zhao L."/>
            <person name="Xie H.B."/>
            <person name="Fu W.Y."/>
            <person name="Jin J."/>
            <person name="Li X.W."/>
            <person name="Jiao Y."/>
            <person name="Zhou C.C."/>
            <person name="Tu T."/>
            <person name="Chai C.Y."/>
            <person name="Gao J.L."/>
            <person name="Fan L.J."/>
            <person name="van de Weg E."/>
            <person name="Wang J.Y."/>
            <person name="Gao Z.S."/>
        </authorList>
    </citation>
    <scope>NUCLEOTIDE SEQUENCE [LARGE SCALE GENOMIC DNA]</scope>
    <source>
        <tissue evidence="13">Leaves</tissue>
    </source>
</reference>
<evidence type="ECO:0000256" key="4">
    <source>
        <dbReference type="ARBA" id="ARBA00012119"/>
    </source>
</evidence>
<keyword evidence="9 11" id="KW-0067">ATP-binding</keyword>
<dbReference type="AlphaFoldDB" id="A0A6A1W8E3"/>
<proteinExistence type="inferred from homology"/>
<dbReference type="Pfam" id="PF00294">
    <property type="entry name" value="PfkB"/>
    <property type="match status" value="1"/>
</dbReference>
<dbReference type="GO" id="GO:0044209">
    <property type="term" value="P:AMP salvage"/>
    <property type="evidence" value="ECO:0007669"/>
    <property type="project" value="UniProtKB-UniRule"/>
</dbReference>
<comment type="function">
    <text evidence="11">ATP dependent phosphorylation of adenosine and other related nucleoside analogs to monophosphate derivatives.</text>
</comment>
<organism evidence="13 14">
    <name type="scientific">Morella rubra</name>
    <name type="common">Chinese bayberry</name>
    <dbReference type="NCBI Taxonomy" id="262757"/>
    <lineage>
        <taxon>Eukaryota</taxon>
        <taxon>Viridiplantae</taxon>
        <taxon>Streptophyta</taxon>
        <taxon>Embryophyta</taxon>
        <taxon>Tracheophyta</taxon>
        <taxon>Spermatophyta</taxon>
        <taxon>Magnoliopsida</taxon>
        <taxon>eudicotyledons</taxon>
        <taxon>Gunneridae</taxon>
        <taxon>Pentapetalae</taxon>
        <taxon>rosids</taxon>
        <taxon>fabids</taxon>
        <taxon>Fagales</taxon>
        <taxon>Myricaceae</taxon>
        <taxon>Morella</taxon>
    </lineage>
</organism>
<evidence type="ECO:0000256" key="3">
    <source>
        <dbReference type="ARBA" id="ARBA00010688"/>
    </source>
</evidence>
<dbReference type="GO" id="GO:0005829">
    <property type="term" value="C:cytosol"/>
    <property type="evidence" value="ECO:0007669"/>
    <property type="project" value="TreeGrafter"/>
</dbReference>
<evidence type="ECO:0000256" key="6">
    <source>
        <dbReference type="ARBA" id="ARBA00022726"/>
    </source>
</evidence>
<dbReference type="FunFam" id="3.30.1110.10:FF:000001">
    <property type="entry name" value="Adenosine kinase a"/>
    <property type="match status" value="1"/>
</dbReference>
<feature type="domain" description="Carbohydrate kinase PfkB" evidence="12">
    <location>
        <begin position="124"/>
        <end position="215"/>
    </location>
</feature>
<evidence type="ECO:0000313" key="14">
    <source>
        <dbReference type="Proteomes" id="UP000516437"/>
    </source>
</evidence>
<dbReference type="GO" id="GO:0005634">
    <property type="term" value="C:nucleus"/>
    <property type="evidence" value="ECO:0007669"/>
    <property type="project" value="TreeGrafter"/>
</dbReference>
<comment type="cofactor">
    <cofactor evidence="1 11">
        <name>Mg(2+)</name>
        <dbReference type="ChEBI" id="CHEBI:18420"/>
    </cofactor>
</comment>
<dbReference type="EC" id="2.7.1.20" evidence="4 11"/>
<dbReference type="CDD" id="cd01168">
    <property type="entry name" value="adenosine_kinase"/>
    <property type="match status" value="1"/>
</dbReference>
<evidence type="ECO:0000256" key="7">
    <source>
        <dbReference type="ARBA" id="ARBA00022741"/>
    </source>
</evidence>
<keyword evidence="10 11" id="KW-0460">Magnesium</keyword>
<evidence type="ECO:0000259" key="12">
    <source>
        <dbReference type="Pfam" id="PF00294"/>
    </source>
</evidence>
<keyword evidence="5 11" id="KW-0808">Transferase</keyword>
<evidence type="ECO:0000313" key="13">
    <source>
        <dbReference type="EMBL" id="KAB1219060.1"/>
    </source>
</evidence>